<evidence type="ECO:0000313" key="1">
    <source>
        <dbReference type="EMBL" id="EKS02151.1"/>
    </source>
</evidence>
<organism evidence="1 2">
    <name type="scientific">Leptospira mayottensis 200901122</name>
    <dbReference type="NCBI Taxonomy" id="1193010"/>
    <lineage>
        <taxon>Bacteria</taxon>
        <taxon>Pseudomonadati</taxon>
        <taxon>Spirochaetota</taxon>
        <taxon>Spirochaetia</taxon>
        <taxon>Leptospirales</taxon>
        <taxon>Leptospiraceae</taxon>
        <taxon>Leptospira</taxon>
    </lineage>
</organism>
<proteinExistence type="predicted"/>
<comment type="caution">
    <text evidence="1">The sequence shown here is derived from an EMBL/GenBank/DDBJ whole genome shotgun (WGS) entry which is preliminary data.</text>
</comment>
<accession>A0AA87SYR0</accession>
<protein>
    <submittedName>
        <fullName evidence="1">Uncharacterized protein</fullName>
    </submittedName>
</protein>
<dbReference type="EMBL" id="AKWM02000002">
    <property type="protein sequence ID" value="EKS02151.1"/>
    <property type="molecule type" value="Genomic_DNA"/>
</dbReference>
<sequence>MLKTAFSILCGFEDKPRFEQRYLLILETFSKDNFSIVCGLP</sequence>
<name>A0AA87SYR0_9LEPT</name>
<evidence type="ECO:0000313" key="2">
    <source>
        <dbReference type="Proteomes" id="UP000001343"/>
    </source>
</evidence>
<dbReference type="AlphaFoldDB" id="A0AA87SYR0"/>
<dbReference type="Proteomes" id="UP000001343">
    <property type="component" value="Unassembled WGS sequence"/>
</dbReference>
<gene>
    <name evidence="1" type="ORF">LEP1GSC125_0685</name>
</gene>
<reference evidence="1 2" key="1">
    <citation type="journal article" date="2014" name="Int. J. Syst. Evol. Microbiol.">
        <title>Leptospira mayottensis sp. nov., a pathogenic species of the genus Leptospira isolated from humans.</title>
        <authorList>
            <person name="Bourhy P."/>
            <person name="Collet L."/>
            <person name="Brisse S."/>
            <person name="Picardeau M."/>
        </authorList>
    </citation>
    <scope>NUCLEOTIDE SEQUENCE [LARGE SCALE GENOMIC DNA]</scope>
    <source>
        <strain evidence="1 2">200901122</strain>
    </source>
</reference>